<keyword evidence="1" id="KW-1133">Transmembrane helix</keyword>
<protein>
    <submittedName>
        <fullName evidence="4">DUF4142 domain-containing protein</fullName>
    </submittedName>
</protein>
<dbReference type="PANTHER" id="PTHR38593">
    <property type="entry name" value="BLR2558 PROTEIN"/>
    <property type="match status" value="1"/>
</dbReference>
<feature type="transmembrane region" description="Helical" evidence="1">
    <location>
        <begin position="198"/>
        <end position="220"/>
    </location>
</feature>
<keyword evidence="1" id="KW-0812">Transmembrane</keyword>
<reference evidence="4 5" key="1">
    <citation type="submission" date="2024-10" db="EMBL/GenBank/DDBJ databases">
        <title>The Natural Products Discovery Center: Release of the First 8490 Sequenced Strains for Exploring Actinobacteria Biosynthetic Diversity.</title>
        <authorList>
            <person name="Kalkreuter E."/>
            <person name="Kautsar S.A."/>
            <person name="Yang D."/>
            <person name="Bader C.D."/>
            <person name="Teijaro C.N."/>
            <person name="Fluegel L."/>
            <person name="Davis C.M."/>
            <person name="Simpson J.R."/>
            <person name="Lauterbach L."/>
            <person name="Steele A.D."/>
            <person name="Gui C."/>
            <person name="Meng S."/>
            <person name="Li G."/>
            <person name="Viehrig K."/>
            <person name="Ye F."/>
            <person name="Su P."/>
            <person name="Kiefer A.F."/>
            <person name="Nichols A."/>
            <person name="Cepeda A.J."/>
            <person name="Yan W."/>
            <person name="Fan B."/>
            <person name="Jiang Y."/>
            <person name="Adhikari A."/>
            <person name="Zheng C.-J."/>
            <person name="Schuster L."/>
            <person name="Cowan T.M."/>
            <person name="Smanski M.J."/>
            <person name="Chevrette M.G."/>
            <person name="De Carvalho L.P.S."/>
            <person name="Shen B."/>
        </authorList>
    </citation>
    <scope>NUCLEOTIDE SEQUENCE [LARGE SCALE GENOMIC DNA]</scope>
    <source>
        <strain evidence="4 5">NPDC003029</strain>
    </source>
</reference>
<evidence type="ECO:0000313" key="4">
    <source>
        <dbReference type="EMBL" id="MFF3342789.1"/>
    </source>
</evidence>
<dbReference type="EMBL" id="JBIAPK010000011">
    <property type="protein sequence ID" value="MFF3342789.1"/>
    <property type="molecule type" value="Genomic_DNA"/>
</dbReference>
<evidence type="ECO:0000256" key="2">
    <source>
        <dbReference type="SAM" id="SignalP"/>
    </source>
</evidence>
<dbReference type="Gene3D" id="1.20.1260.10">
    <property type="match status" value="1"/>
</dbReference>
<dbReference type="InterPro" id="IPR012347">
    <property type="entry name" value="Ferritin-like"/>
</dbReference>
<feature type="chain" id="PRO_5047227834" evidence="2">
    <location>
        <begin position="26"/>
        <end position="229"/>
    </location>
</feature>
<proteinExistence type="predicted"/>
<keyword evidence="5" id="KW-1185">Reference proteome</keyword>
<feature type="domain" description="DUF4142" evidence="3">
    <location>
        <begin position="31"/>
        <end position="165"/>
    </location>
</feature>
<evidence type="ECO:0000313" key="5">
    <source>
        <dbReference type="Proteomes" id="UP001601976"/>
    </source>
</evidence>
<evidence type="ECO:0000256" key="1">
    <source>
        <dbReference type="SAM" id="Phobius"/>
    </source>
</evidence>
<evidence type="ECO:0000259" key="3">
    <source>
        <dbReference type="Pfam" id="PF13628"/>
    </source>
</evidence>
<gene>
    <name evidence="4" type="ORF">ACFYWW_29375</name>
</gene>
<dbReference type="PANTHER" id="PTHR38593:SF1">
    <property type="entry name" value="BLR2558 PROTEIN"/>
    <property type="match status" value="1"/>
</dbReference>
<comment type="caution">
    <text evidence="4">The sequence shown here is derived from an EMBL/GenBank/DDBJ whole genome shotgun (WGS) entry which is preliminary data.</text>
</comment>
<keyword evidence="2" id="KW-0732">Signal</keyword>
<feature type="signal peptide" evidence="2">
    <location>
        <begin position="1"/>
        <end position="25"/>
    </location>
</feature>
<dbReference type="InterPro" id="IPR025419">
    <property type="entry name" value="DUF4142"/>
</dbReference>
<accession>A0ABW6RMK6</accession>
<sequence>MRKRLLSAAVMAVALSGISAPQAFAGGVSAQDEMFLMQAHQGNLAEIAAGNDAQKHATTDCVKHVGTVLVRDHSKLDADVKMLAGKLNVTLPGSPSPEQRKELAAVQAKAGSPAYDAAWLTTQDAAHRKTLALIDQELKAGKNAEVKAAARSARPVVAMHLDMVRGGTCHAAKDARMVHAGSGGHLAADTSLPAENSLATAGFLSMAGGLAAGGSAWFWLTRRRSAERR</sequence>
<dbReference type="Pfam" id="PF13628">
    <property type="entry name" value="DUF4142"/>
    <property type="match status" value="1"/>
</dbReference>
<dbReference type="RefSeq" id="WP_387897937.1">
    <property type="nucleotide sequence ID" value="NZ_JBIAPK010000011.1"/>
</dbReference>
<organism evidence="4 5">
    <name type="scientific">Streptomyces flavidovirens</name>
    <dbReference type="NCBI Taxonomy" id="67298"/>
    <lineage>
        <taxon>Bacteria</taxon>
        <taxon>Bacillati</taxon>
        <taxon>Actinomycetota</taxon>
        <taxon>Actinomycetes</taxon>
        <taxon>Kitasatosporales</taxon>
        <taxon>Streptomycetaceae</taxon>
        <taxon>Streptomyces</taxon>
    </lineage>
</organism>
<name>A0ABW6RMK6_9ACTN</name>
<keyword evidence="1" id="KW-0472">Membrane</keyword>
<dbReference type="Proteomes" id="UP001601976">
    <property type="component" value="Unassembled WGS sequence"/>
</dbReference>